<feature type="domain" description="Sulfotransferase" evidence="3">
    <location>
        <begin position="56"/>
        <end position="228"/>
    </location>
</feature>
<dbReference type="InterPro" id="IPR000863">
    <property type="entry name" value="Sulfotransferase_dom"/>
</dbReference>
<dbReference type="Gene3D" id="3.40.50.300">
    <property type="entry name" value="P-loop containing nucleotide triphosphate hydrolases"/>
    <property type="match status" value="1"/>
</dbReference>
<reference evidence="4" key="1">
    <citation type="submission" date="2021-10" db="EMBL/GenBank/DDBJ databases">
        <title>Tropical sea cucumber genome reveals ecological adaptation and Cuvierian tubules defense mechanism.</title>
        <authorList>
            <person name="Chen T."/>
        </authorList>
    </citation>
    <scope>NUCLEOTIDE SEQUENCE</scope>
    <source>
        <strain evidence="4">Nanhai2018</strain>
        <tissue evidence="4">Muscle</tissue>
    </source>
</reference>
<protein>
    <submittedName>
        <fullName evidence="4">Sulfotransferase family cytosolic 2B member 1</fullName>
    </submittedName>
</protein>
<organism evidence="4 5">
    <name type="scientific">Holothuria leucospilota</name>
    <name type="common">Black long sea cucumber</name>
    <name type="synonym">Mertensiothuria leucospilota</name>
    <dbReference type="NCBI Taxonomy" id="206669"/>
    <lineage>
        <taxon>Eukaryota</taxon>
        <taxon>Metazoa</taxon>
        <taxon>Echinodermata</taxon>
        <taxon>Eleutherozoa</taxon>
        <taxon>Echinozoa</taxon>
        <taxon>Holothuroidea</taxon>
        <taxon>Aspidochirotacea</taxon>
        <taxon>Aspidochirotida</taxon>
        <taxon>Holothuriidae</taxon>
        <taxon>Holothuria</taxon>
    </lineage>
</organism>
<evidence type="ECO:0000313" key="4">
    <source>
        <dbReference type="EMBL" id="KAJ8025796.1"/>
    </source>
</evidence>
<proteinExistence type="inferred from homology"/>
<dbReference type="Pfam" id="PF00685">
    <property type="entry name" value="Sulfotransfer_1"/>
    <property type="match status" value="1"/>
</dbReference>
<keyword evidence="2" id="KW-0808">Transferase</keyword>
<dbReference type="EMBL" id="JAIZAY010000017">
    <property type="protein sequence ID" value="KAJ8025796.1"/>
    <property type="molecule type" value="Genomic_DNA"/>
</dbReference>
<comment type="similarity">
    <text evidence="1">Belongs to the sulfotransferase 1 family.</text>
</comment>
<evidence type="ECO:0000313" key="5">
    <source>
        <dbReference type="Proteomes" id="UP001152320"/>
    </source>
</evidence>
<gene>
    <name evidence="4" type="ORF">HOLleu_33449</name>
</gene>
<dbReference type="OrthoDB" id="205623at2759"/>
<dbReference type="PANTHER" id="PTHR11783">
    <property type="entry name" value="SULFOTRANSFERASE SULT"/>
    <property type="match status" value="1"/>
</dbReference>
<dbReference type="GO" id="GO:0008146">
    <property type="term" value="F:sulfotransferase activity"/>
    <property type="evidence" value="ECO:0007669"/>
    <property type="project" value="InterPro"/>
</dbReference>
<comment type="caution">
    <text evidence="4">The sequence shown here is derived from an EMBL/GenBank/DDBJ whole genome shotgun (WGS) entry which is preliminary data.</text>
</comment>
<evidence type="ECO:0000256" key="2">
    <source>
        <dbReference type="ARBA" id="ARBA00022679"/>
    </source>
</evidence>
<keyword evidence="5" id="KW-1185">Reference proteome</keyword>
<evidence type="ECO:0000256" key="1">
    <source>
        <dbReference type="ARBA" id="ARBA00005771"/>
    </source>
</evidence>
<dbReference type="SUPFAM" id="SSF52540">
    <property type="entry name" value="P-loop containing nucleoside triphosphate hydrolases"/>
    <property type="match status" value="1"/>
</dbReference>
<name>A0A9Q0YQ97_HOLLE</name>
<dbReference type="Proteomes" id="UP001152320">
    <property type="component" value="Chromosome 17"/>
</dbReference>
<evidence type="ECO:0000259" key="3">
    <source>
        <dbReference type="Pfam" id="PF00685"/>
    </source>
</evidence>
<sequence>MASQDLDNNCKMSTLYSISRQYKGSLIPAHATDESIDAWKTFKFRKDDVLLLGYNKSEVVYVLRNPKDIVISMFDFMKHFKDESGQQIEENFDYLLQDFIFGNVPYGGWCQHVTSYEALHGKVDNILFVTYEDMKKNLPAVIRSVAKHIGHDVTDDVVNKVVENTTMETMRKNYAKAMESRKQESPSSEPTPLHAFLSKGIAGRWKTECKEDTWELLEKIFKEKVKDTVYARRYFECE</sequence>
<accession>A0A9Q0YQ97</accession>
<dbReference type="InterPro" id="IPR027417">
    <property type="entry name" value="P-loop_NTPase"/>
</dbReference>
<dbReference type="AlphaFoldDB" id="A0A9Q0YQ97"/>